<dbReference type="SUPFAM" id="SSF140453">
    <property type="entry name" value="EsxAB dimer-like"/>
    <property type="match status" value="1"/>
</dbReference>
<dbReference type="EMBL" id="AP035884">
    <property type="protein sequence ID" value="BFP53266.1"/>
    <property type="molecule type" value="Genomic_DNA"/>
</dbReference>
<name>A0AB33KF30_9ACTN</name>
<reference evidence="1" key="1">
    <citation type="submission" date="2024-07" db="EMBL/GenBank/DDBJ databases">
        <title>Complete genome sequences of cellulolytic bacteria, Kitasatospora sp. CMC57 and Streptomyces sp. CMC78, isolated from Japanese agricultural soil.</title>
        <authorList>
            <person name="Hashimoto T."/>
            <person name="Ito M."/>
            <person name="Iwamoto M."/>
            <person name="Fukahori D."/>
            <person name="Shoda T."/>
            <person name="Sakoda M."/>
            <person name="Morohoshi T."/>
            <person name="Mitsuboshi M."/>
            <person name="Nishizawa T."/>
        </authorList>
    </citation>
    <scope>NUCLEOTIDE SEQUENCE</scope>
    <source>
        <strain evidence="1">CMC78</strain>
    </source>
</reference>
<dbReference type="Pfam" id="PF06013">
    <property type="entry name" value="WXG100"/>
    <property type="match status" value="1"/>
</dbReference>
<dbReference type="KEGG" id="stcm:SCMC78_30730"/>
<accession>A0AB33KF30</accession>
<dbReference type="InterPro" id="IPR036689">
    <property type="entry name" value="ESAT-6-like_sf"/>
</dbReference>
<evidence type="ECO:0008006" key="2">
    <source>
        <dbReference type="Google" id="ProtNLM"/>
    </source>
</evidence>
<dbReference type="RefSeq" id="WP_319600169.1">
    <property type="nucleotide sequence ID" value="NZ_AP035884.1"/>
</dbReference>
<gene>
    <name evidence="1" type="ORF">SCMC78_30730</name>
</gene>
<protein>
    <recommendedName>
        <fullName evidence="2">WXG100 family type VII secretion target</fullName>
    </recommendedName>
</protein>
<proteinExistence type="predicted"/>
<dbReference type="InterPro" id="IPR010310">
    <property type="entry name" value="T7SS_ESAT-6-like"/>
</dbReference>
<organism evidence="1">
    <name type="scientific">Streptomyces sp. CMC78</name>
    <dbReference type="NCBI Taxonomy" id="3231512"/>
    <lineage>
        <taxon>Bacteria</taxon>
        <taxon>Bacillati</taxon>
        <taxon>Actinomycetota</taxon>
        <taxon>Actinomycetes</taxon>
        <taxon>Kitasatosporales</taxon>
        <taxon>Streptomycetaceae</taxon>
        <taxon>Streptomyces</taxon>
    </lineage>
</organism>
<sequence length="126" mass="14075">MTQPPNLAVSAADLTRLAGDLDEMQRHLDTQVRRMDAVVDRIESGWRGEAAKGYRALHRGAAEDAVRIREILKVLEAAMRMGRDGFTEQELDVLRAMRSVRSNVDVAAEAQRLSEGPQPHSRINDL</sequence>
<dbReference type="AlphaFoldDB" id="A0AB33KF30"/>
<evidence type="ECO:0000313" key="1">
    <source>
        <dbReference type="EMBL" id="BFP53266.1"/>
    </source>
</evidence>
<dbReference type="Gene3D" id="1.10.287.1060">
    <property type="entry name" value="ESAT-6-like"/>
    <property type="match status" value="1"/>
</dbReference>